<feature type="compositionally biased region" description="Basic and acidic residues" evidence="1">
    <location>
        <begin position="80"/>
        <end position="100"/>
    </location>
</feature>
<keyword evidence="3" id="KW-1185">Reference proteome</keyword>
<accession>A0ABP1BMB9</accession>
<evidence type="ECO:0000256" key="1">
    <source>
        <dbReference type="SAM" id="MobiDB-lite"/>
    </source>
</evidence>
<evidence type="ECO:0000313" key="2">
    <source>
        <dbReference type="EMBL" id="CAK9876941.1"/>
    </source>
</evidence>
<evidence type="ECO:0000313" key="3">
    <source>
        <dbReference type="Proteomes" id="UP001497522"/>
    </source>
</evidence>
<dbReference type="EMBL" id="OZ023706">
    <property type="protein sequence ID" value="CAK9876941.1"/>
    <property type="molecule type" value="Genomic_DNA"/>
</dbReference>
<reference evidence="2" key="1">
    <citation type="submission" date="2024-03" db="EMBL/GenBank/DDBJ databases">
        <authorList>
            <consortium name="ELIXIR-Norway"/>
            <consortium name="Elixir Norway"/>
        </authorList>
    </citation>
    <scope>NUCLEOTIDE SEQUENCE</scope>
</reference>
<organism evidence="2 3">
    <name type="scientific">Sphagnum jensenii</name>
    <dbReference type="NCBI Taxonomy" id="128206"/>
    <lineage>
        <taxon>Eukaryota</taxon>
        <taxon>Viridiplantae</taxon>
        <taxon>Streptophyta</taxon>
        <taxon>Embryophyta</taxon>
        <taxon>Bryophyta</taxon>
        <taxon>Sphagnophytina</taxon>
        <taxon>Sphagnopsida</taxon>
        <taxon>Sphagnales</taxon>
        <taxon>Sphagnaceae</taxon>
        <taxon>Sphagnum</taxon>
    </lineage>
</organism>
<gene>
    <name evidence="2" type="ORF">CSSPJE1EN2_LOCUS18983</name>
</gene>
<name>A0ABP1BMB9_9BRYO</name>
<proteinExistence type="predicted"/>
<dbReference type="Proteomes" id="UP001497522">
    <property type="component" value="Chromosome 5"/>
</dbReference>
<protein>
    <submittedName>
        <fullName evidence="2">Uncharacterized protein</fullName>
    </submittedName>
</protein>
<feature type="compositionally biased region" description="Basic residues" evidence="1">
    <location>
        <begin position="67"/>
        <end position="78"/>
    </location>
</feature>
<sequence>MSLGIVITGVWGNVVTLRASERAAPLRSTCHDSEVKKVFASALSLTDLSCRKTLSQGKLSIAEGKLSSRKGRKKKVLKHGNLEENRAKNCQEQHRGSAKV</sequence>
<feature type="region of interest" description="Disordered" evidence="1">
    <location>
        <begin position="64"/>
        <end position="100"/>
    </location>
</feature>